<gene>
    <name evidence="2" type="ORF">MM415B02575_0003</name>
    <name evidence="1" type="ORF">TM448A01329_0013</name>
</gene>
<evidence type="ECO:0000313" key="1">
    <source>
        <dbReference type="EMBL" id="QJA49368.1"/>
    </source>
</evidence>
<evidence type="ECO:0000313" key="2">
    <source>
        <dbReference type="EMBL" id="QJA89297.1"/>
    </source>
</evidence>
<proteinExistence type="predicted"/>
<accession>A0A6H1ZPC8</accession>
<organism evidence="1">
    <name type="scientific">viral metagenome</name>
    <dbReference type="NCBI Taxonomy" id="1070528"/>
    <lineage>
        <taxon>unclassified sequences</taxon>
        <taxon>metagenomes</taxon>
        <taxon>organismal metagenomes</taxon>
    </lineage>
</organism>
<name>A0A6H1ZPC8_9ZZZZ</name>
<reference evidence="1" key="1">
    <citation type="submission" date="2020-03" db="EMBL/GenBank/DDBJ databases">
        <title>The deep terrestrial virosphere.</title>
        <authorList>
            <person name="Holmfeldt K."/>
            <person name="Nilsson E."/>
            <person name="Simone D."/>
            <person name="Lopez-Fernandez M."/>
            <person name="Wu X."/>
            <person name="de Brujin I."/>
            <person name="Lundin D."/>
            <person name="Andersson A."/>
            <person name="Bertilsson S."/>
            <person name="Dopson M."/>
        </authorList>
    </citation>
    <scope>NUCLEOTIDE SEQUENCE</scope>
    <source>
        <strain evidence="2">MM415B02575</strain>
        <strain evidence="1">TM448A01329</strain>
    </source>
</reference>
<protein>
    <submittedName>
        <fullName evidence="1">Uncharacterized protein</fullName>
    </submittedName>
</protein>
<dbReference type="EMBL" id="MT142837">
    <property type="protein sequence ID" value="QJA89297.1"/>
    <property type="molecule type" value="Genomic_DNA"/>
</dbReference>
<dbReference type="EMBL" id="MT144133">
    <property type="protein sequence ID" value="QJA49368.1"/>
    <property type="molecule type" value="Genomic_DNA"/>
</dbReference>
<sequence>MVVWATDSGCLLSSIYLYNMSADSTTFVFFYNSADTSLVGTTEPTLWYCVPKGENLTIQFYGAGVPFSDALQYVASNFYNKAGLPNAAVLINITYYDSWR</sequence>
<dbReference type="AlphaFoldDB" id="A0A6H1ZPC8"/>